<dbReference type="GO" id="GO:0008250">
    <property type="term" value="C:oligosaccharyltransferase complex"/>
    <property type="evidence" value="ECO:0007669"/>
    <property type="project" value="InterPro"/>
</dbReference>
<comment type="caution">
    <text evidence="10">The sequence shown here is derived from an EMBL/GenBank/DDBJ whole genome shotgun (WGS) entry which is preliminary data.</text>
</comment>
<comment type="function">
    <text evidence="8">Subunit of the oligosaccharyl transferase (OST) complex that catalyzes the initial transfer of a defined glycan (Glc(3)Man(9)GlcNAc(2) in eukaryotes) from the lipid carrier dolichol-pyrophosphate to an asparagine residue within an Asn-X-Ser/Thr consensus motif in nascent polypeptide chains, the first step in protein N-glycosylation. N-glycosylation occurs cotranslationally and the complex associates with the Sec61 complex at the channel-forming translocon complex that mediates protein translocation across the endoplasmic reticulum (ER). All subunits are required for a maximal enzyme activity.</text>
</comment>
<feature type="transmembrane region" description="Helical" evidence="8">
    <location>
        <begin position="102"/>
        <end position="122"/>
    </location>
</feature>
<sequence>MAPKRQPASSTLQSQSQSQPQSTATSSLTSAFTPTKPSSSSTAYSSRPNAVTDAQQILDGLWRNYLKETPQRVKLIDTFMAFLVLVGGIQFLYAVVGGNYPFNAFLSGFGATVGQFVLTASLRIQCNPQNRKEFESISHERAFADFVLGSLILHFFCVNFVN</sequence>
<dbReference type="GO" id="GO:0006487">
    <property type="term" value="P:protein N-linked glycosylation"/>
    <property type="evidence" value="ECO:0007669"/>
    <property type="project" value="TreeGrafter"/>
</dbReference>
<evidence type="ECO:0000256" key="8">
    <source>
        <dbReference type="RuleBase" id="RU361136"/>
    </source>
</evidence>
<evidence type="ECO:0000256" key="1">
    <source>
        <dbReference type="ARBA" id="ARBA00004477"/>
    </source>
</evidence>
<keyword evidence="6 8" id="KW-1133">Transmembrane helix</keyword>
<dbReference type="InterPro" id="IPR003038">
    <property type="entry name" value="DAD/Ost2"/>
</dbReference>
<dbReference type="AlphaFoldDB" id="A0A8H3FYP5"/>
<feature type="region of interest" description="Disordered" evidence="9">
    <location>
        <begin position="1"/>
        <end position="47"/>
    </location>
</feature>
<dbReference type="PIRSF" id="PIRSF005588">
    <property type="entry name" value="DAD"/>
    <property type="match status" value="1"/>
</dbReference>
<protein>
    <recommendedName>
        <fullName evidence="8">Dolichyl-diphosphooligosaccharide--protein glycosyltransferase subunit OST2</fullName>
        <shortName evidence="8">Oligosaccharyl transferase subunit OST2</shortName>
    </recommendedName>
</protein>
<dbReference type="Pfam" id="PF02109">
    <property type="entry name" value="DAD"/>
    <property type="match status" value="1"/>
</dbReference>
<dbReference type="PANTHER" id="PTHR10705:SF0">
    <property type="entry name" value="DOLICHYL-DIPHOSPHOOLIGOSACCHARIDE--PROTEIN GLYCOSYLTRANSFERASE SUBUNIT DAD1"/>
    <property type="match status" value="1"/>
</dbReference>
<dbReference type="UniPathway" id="UPA00378"/>
<dbReference type="EMBL" id="CAJPDS010000067">
    <property type="protein sequence ID" value="CAF9933319.1"/>
    <property type="molecule type" value="Genomic_DNA"/>
</dbReference>
<feature type="transmembrane region" description="Helical" evidence="8">
    <location>
        <begin position="75"/>
        <end position="96"/>
    </location>
</feature>
<keyword evidence="4 8" id="KW-0812">Transmembrane</keyword>
<evidence type="ECO:0000256" key="5">
    <source>
        <dbReference type="ARBA" id="ARBA00022824"/>
    </source>
</evidence>
<dbReference type="OrthoDB" id="445566at2759"/>
<evidence type="ECO:0000313" key="10">
    <source>
        <dbReference type="EMBL" id="CAF9933319.1"/>
    </source>
</evidence>
<gene>
    <name evidence="10" type="primary">OST2</name>
    <name evidence="10" type="ORF">HETSPECPRED_008604</name>
</gene>
<evidence type="ECO:0000313" key="11">
    <source>
        <dbReference type="Proteomes" id="UP000664521"/>
    </source>
</evidence>
<comment type="subcellular location">
    <subcellularLocation>
        <location evidence="1 8">Endoplasmic reticulum membrane</location>
        <topology evidence="1 8">Multi-pass membrane protein</topology>
    </subcellularLocation>
</comment>
<comment type="caution">
    <text evidence="8">Lacks conserved residue(s) required for the propagation of feature annotation.</text>
</comment>
<comment type="pathway">
    <text evidence="2 8">Protein modification; protein glycosylation.</text>
</comment>
<dbReference type="PANTHER" id="PTHR10705">
    <property type="entry name" value="DOLICHYL-DIPHOSPHOOLIGOSACCHARIDE--PROTEIN GLYCOSYLTRANSFERASE SUBUNIT DAD1"/>
    <property type="match status" value="1"/>
</dbReference>
<comment type="similarity">
    <text evidence="3 8">Belongs to the DAD/OST2 family.</text>
</comment>
<evidence type="ECO:0000256" key="7">
    <source>
        <dbReference type="ARBA" id="ARBA00023136"/>
    </source>
</evidence>
<organism evidence="10 11">
    <name type="scientific">Heterodermia speciosa</name>
    <dbReference type="NCBI Taxonomy" id="116794"/>
    <lineage>
        <taxon>Eukaryota</taxon>
        <taxon>Fungi</taxon>
        <taxon>Dikarya</taxon>
        <taxon>Ascomycota</taxon>
        <taxon>Pezizomycotina</taxon>
        <taxon>Lecanoromycetes</taxon>
        <taxon>OSLEUM clade</taxon>
        <taxon>Lecanoromycetidae</taxon>
        <taxon>Caliciales</taxon>
        <taxon>Physciaceae</taxon>
        <taxon>Heterodermia</taxon>
    </lineage>
</organism>
<evidence type="ECO:0000256" key="2">
    <source>
        <dbReference type="ARBA" id="ARBA00004922"/>
    </source>
</evidence>
<evidence type="ECO:0000256" key="9">
    <source>
        <dbReference type="SAM" id="MobiDB-lite"/>
    </source>
</evidence>
<evidence type="ECO:0000256" key="4">
    <source>
        <dbReference type="ARBA" id="ARBA00022692"/>
    </source>
</evidence>
<dbReference type="Proteomes" id="UP000664521">
    <property type="component" value="Unassembled WGS sequence"/>
</dbReference>
<evidence type="ECO:0000256" key="6">
    <source>
        <dbReference type="ARBA" id="ARBA00022989"/>
    </source>
</evidence>
<accession>A0A8H3FYP5</accession>
<proteinExistence type="inferred from homology"/>
<evidence type="ECO:0000256" key="3">
    <source>
        <dbReference type="ARBA" id="ARBA00009386"/>
    </source>
</evidence>
<comment type="subunit">
    <text evidence="8">Component of the oligosaccharyltransferase (OST) complex.</text>
</comment>
<keyword evidence="11" id="KW-1185">Reference proteome</keyword>
<keyword evidence="7 8" id="KW-0472">Membrane</keyword>
<reference evidence="10" key="1">
    <citation type="submission" date="2021-03" db="EMBL/GenBank/DDBJ databases">
        <authorList>
            <person name="Tagirdzhanova G."/>
        </authorList>
    </citation>
    <scope>NUCLEOTIDE SEQUENCE</scope>
</reference>
<dbReference type="GO" id="GO:0016740">
    <property type="term" value="F:transferase activity"/>
    <property type="evidence" value="ECO:0007669"/>
    <property type="project" value="UniProtKB-KW"/>
</dbReference>
<keyword evidence="5 8" id="KW-0256">Endoplasmic reticulum</keyword>
<name>A0A8H3FYP5_9LECA</name>